<sequence length="157" mass="17217">MGACFSYNSSYTFKNVCVVHYNGSVEDFEQPISASQVIAPKHFLSSSTMLLSSSSESLNGDTHLQPGQAHFMLPCSMLQADVSPVDLASLPKRLTSRRAGRVGMVEQFGMSMMNGGGSPCRVQPWKPIFDSIKERPLKRRSESDKNVGVWRVLDGGN</sequence>
<evidence type="ECO:0000313" key="1">
    <source>
        <dbReference type="Proteomes" id="UP000694853"/>
    </source>
</evidence>
<dbReference type="InterPro" id="IPR025322">
    <property type="entry name" value="PADRE_dom"/>
</dbReference>
<evidence type="ECO:0000313" key="2">
    <source>
        <dbReference type="RefSeq" id="XP_027333812.1"/>
    </source>
</evidence>
<dbReference type="AlphaFoldDB" id="A0A8B8JQR4"/>
<dbReference type="RefSeq" id="XP_027333812.1">
    <property type="nucleotide sequence ID" value="XM_027478011.1"/>
</dbReference>
<dbReference type="GeneID" id="113848477"/>
<proteinExistence type="predicted"/>
<accession>A0A8B8JQR4</accession>
<reference evidence="1" key="1">
    <citation type="journal article" date="2019" name="Toxins">
        <title>Detection of Abrin-Like and Prepropulchellin-Like Toxin Genes and Transcripts Using Whole Genome Sequencing and Full-Length Transcript Sequencing of Abrus precatorius.</title>
        <authorList>
            <person name="Hovde B.T."/>
            <person name="Daligault H.E."/>
            <person name="Hanschen E.R."/>
            <person name="Kunde Y.A."/>
            <person name="Johnson M.B."/>
            <person name="Starkenburg S.R."/>
            <person name="Johnson S.L."/>
        </authorList>
    </citation>
    <scope>NUCLEOTIDE SEQUENCE [LARGE SCALE GENOMIC DNA]</scope>
</reference>
<dbReference type="KEGG" id="aprc:113848477"/>
<name>A0A8B8JQR4_ABRPR</name>
<organism evidence="1 2">
    <name type="scientific">Abrus precatorius</name>
    <name type="common">Indian licorice</name>
    <name type="synonym">Glycine abrus</name>
    <dbReference type="NCBI Taxonomy" id="3816"/>
    <lineage>
        <taxon>Eukaryota</taxon>
        <taxon>Viridiplantae</taxon>
        <taxon>Streptophyta</taxon>
        <taxon>Embryophyta</taxon>
        <taxon>Tracheophyta</taxon>
        <taxon>Spermatophyta</taxon>
        <taxon>Magnoliopsida</taxon>
        <taxon>eudicotyledons</taxon>
        <taxon>Gunneridae</taxon>
        <taxon>Pentapetalae</taxon>
        <taxon>rosids</taxon>
        <taxon>fabids</taxon>
        <taxon>Fabales</taxon>
        <taxon>Fabaceae</taxon>
        <taxon>Papilionoideae</taxon>
        <taxon>50 kb inversion clade</taxon>
        <taxon>NPAAA clade</taxon>
        <taxon>indigoferoid/millettioid clade</taxon>
        <taxon>Abreae</taxon>
        <taxon>Abrus</taxon>
    </lineage>
</organism>
<dbReference type="PANTHER" id="PTHR33052">
    <property type="entry name" value="DUF4228 DOMAIN PROTEIN-RELATED"/>
    <property type="match status" value="1"/>
</dbReference>
<keyword evidence="1" id="KW-1185">Reference proteome</keyword>
<gene>
    <name evidence="2" type="primary">LOC113848477</name>
</gene>
<dbReference type="Proteomes" id="UP000694853">
    <property type="component" value="Unplaced"/>
</dbReference>
<protein>
    <submittedName>
        <fullName evidence="2">Uncharacterized protein LOC113848477</fullName>
    </submittedName>
</protein>
<dbReference type="Pfam" id="PF14009">
    <property type="entry name" value="PADRE"/>
    <property type="match status" value="1"/>
</dbReference>
<dbReference type="OrthoDB" id="736928at2759"/>
<reference evidence="2" key="2">
    <citation type="submission" date="2025-08" db="UniProtKB">
        <authorList>
            <consortium name="RefSeq"/>
        </authorList>
    </citation>
    <scope>IDENTIFICATION</scope>
    <source>
        <tissue evidence="2">Young leaves</tissue>
    </source>
</reference>